<dbReference type="EMBL" id="BDQX01000394">
    <property type="protein sequence ID" value="GBG11329.1"/>
    <property type="molecule type" value="Genomic_DNA"/>
</dbReference>
<organism evidence="1 2">
    <name type="scientific">Paenibacillus agaridevorans</name>
    <dbReference type="NCBI Taxonomy" id="171404"/>
    <lineage>
        <taxon>Bacteria</taxon>
        <taxon>Bacillati</taxon>
        <taxon>Bacillota</taxon>
        <taxon>Bacilli</taxon>
        <taxon>Bacillales</taxon>
        <taxon>Paenibacillaceae</taxon>
        <taxon>Paenibacillus</taxon>
    </lineage>
</organism>
<sequence length="205" mass="22651">MSYGDGLYGTLLFGDTAAPPEPPDVMPPDLMAYLPAYWHGIRDMVELQSTLAEELGISIASASDLAAQFYVSTATWGLAHWEREFGLATDPSMSYEWRREIIFAKLRGHGTVTKQMLIGVAAAFSGGEVDVLEYPDEYRFVIQFIGVLGVPANLAGFMAMLDQIKPAHLSVSFLYTYTTWDMVSDLTWQEAGTRTWGQLRTYGGG</sequence>
<name>A0A2R5F089_9BACL</name>
<reference evidence="1 2" key="1">
    <citation type="submission" date="2017-08" db="EMBL/GenBank/DDBJ databases">
        <title>Substantial Increase in Enzyme Production by Combined Drug-Resistance Mutations in Paenibacillus agaridevorans.</title>
        <authorList>
            <person name="Tanaka Y."/>
            <person name="Funane K."/>
            <person name="Hosaka T."/>
            <person name="Shiwa Y."/>
            <person name="Fujita N."/>
            <person name="Miyazaki T."/>
            <person name="Yoshikawa H."/>
            <person name="Murakami K."/>
            <person name="Kasahara K."/>
            <person name="Inaoka T."/>
            <person name="Hiraga Y."/>
            <person name="Ochi K."/>
        </authorList>
    </citation>
    <scope>NUCLEOTIDE SEQUENCE [LARGE SCALE GENOMIC DNA]</scope>
    <source>
        <strain evidence="1 2">T-3040</strain>
    </source>
</reference>
<evidence type="ECO:0008006" key="3">
    <source>
        <dbReference type="Google" id="ProtNLM"/>
    </source>
</evidence>
<keyword evidence="2" id="KW-1185">Reference proteome</keyword>
<dbReference type="RefSeq" id="WP_108995643.1">
    <property type="nucleotide sequence ID" value="NZ_BDQX01000394.1"/>
</dbReference>
<dbReference type="AlphaFoldDB" id="A0A2R5F089"/>
<gene>
    <name evidence="1" type="ORF">PAT3040_06130</name>
</gene>
<comment type="caution">
    <text evidence="1">The sequence shown here is derived from an EMBL/GenBank/DDBJ whole genome shotgun (WGS) entry which is preliminary data.</text>
</comment>
<dbReference type="Pfam" id="PF10076">
    <property type="entry name" value="Phage_Mu_Gp48"/>
    <property type="match status" value="1"/>
</dbReference>
<evidence type="ECO:0000313" key="1">
    <source>
        <dbReference type="EMBL" id="GBG11329.1"/>
    </source>
</evidence>
<protein>
    <recommendedName>
        <fullName evidence="3">Phage portal protein</fullName>
    </recommendedName>
</protein>
<accession>A0A2R5F089</accession>
<proteinExistence type="predicted"/>
<dbReference type="Proteomes" id="UP000245202">
    <property type="component" value="Unassembled WGS sequence"/>
</dbReference>
<evidence type="ECO:0000313" key="2">
    <source>
        <dbReference type="Proteomes" id="UP000245202"/>
    </source>
</evidence>
<dbReference type="InterPro" id="IPR018755">
    <property type="entry name" value="Phage_Mu_Gp48"/>
</dbReference>